<evidence type="ECO:0000313" key="8">
    <source>
        <dbReference type="EMBL" id="CEJ54685.1"/>
    </source>
</evidence>
<comment type="similarity">
    <text evidence="3">Belongs to the cytochrome P450 family.</text>
</comment>
<dbReference type="InterPro" id="IPR001128">
    <property type="entry name" value="Cyt_P450"/>
</dbReference>
<keyword evidence="7" id="KW-0408">Iron</keyword>
<dbReference type="PANTHER" id="PTHR24306">
    <property type="match status" value="1"/>
</dbReference>
<dbReference type="Proteomes" id="UP000042958">
    <property type="component" value="Unassembled WGS sequence"/>
</dbReference>
<dbReference type="InterPro" id="IPR036396">
    <property type="entry name" value="Cyt_P450_sf"/>
</dbReference>
<dbReference type="InterPro" id="IPR002403">
    <property type="entry name" value="Cyt_P450_E_grp-IV"/>
</dbReference>
<dbReference type="EMBL" id="CDHK01000001">
    <property type="protein sequence ID" value="CEJ54685.1"/>
    <property type="molecule type" value="Genomic_DNA"/>
</dbReference>
<dbReference type="AlphaFoldDB" id="A0A0F7TDS3"/>
<dbReference type="STRING" id="104259.A0A0F7TDS3"/>
<evidence type="ECO:0000256" key="2">
    <source>
        <dbReference type="ARBA" id="ARBA00004389"/>
    </source>
</evidence>
<keyword evidence="4" id="KW-0444">Lipid biosynthesis</keyword>
<dbReference type="PRINTS" id="PR00465">
    <property type="entry name" value="EP450IV"/>
</dbReference>
<keyword evidence="6" id="KW-0560">Oxidoreductase</keyword>
<dbReference type="GO" id="GO:0016705">
    <property type="term" value="F:oxidoreductase activity, acting on paired donors, with incorporation or reduction of molecular oxygen"/>
    <property type="evidence" value="ECO:0007669"/>
    <property type="project" value="InterPro"/>
</dbReference>
<evidence type="ECO:0000256" key="5">
    <source>
        <dbReference type="ARBA" id="ARBA00022723"/>
    </source>
</evidence>
<dbReference type="Gene3D" id="1.10.630.10">
    <property type="entry name" value="Cytochrome P450"/>
    <property type="match status" value="1"/>
</dbReference>
<dbReference type="GO" id="GO:0020037">
    <property type="term" value="F:heme binding"/>
    <property type="evidence" value="ECO:0007669"/>
    <property type="project" value="InterPro"/>
</dbReference>
<accession>A0A0F7TDS3</accession>
<evidence type="ECO:0000256" key="7">
    <source>
        <dbReference type="ARBA" id="ARBA00023004"/>
    </source>
</evidence>
<proteinExistence type="inferred from homology"/>
<dbReference type="PANTHER" id="PTHR24306:SF7">
    <property type="entry name" value="AHBB"/>
    <property type="match status" value="1"/>
</dbReference>
<evidence type="ECO:0000256" key="1">
    <source>
        <dbReference type="ARBA" id="ARBA00001971"/>
    </source>
</evidence>
<evidence type="ECO:0000313" key="9">
    <source>
        <dbReference type="Proteomes" id="UP000042958"/>
    </source>
</evidence>
<dbReference type="GO" id="GO:0005506">
    <property type="term" value="F:iron ion binding"/>
    <property type="evidence" value="ECO:0007669"/>
    <property type="project" value="InterPro"/>
</dbReference>
<dbReference type="Pfam" id="PF00067">
    <property type="entry name" value="p450"/>
    <property type="match status" value="1"/>
</dbReference>
<dbReference type="GO" id="GO:0005789">
    <property type="term" value="C:endoplasmic reticulum membrane"/>
    <property type="evidence" value="ECO:0007669"/>
    <property type="project" value="UniProtKB-SubCell"/>
</dbReference>
<gene>
    <name evidence="8" type="ORF">PMG11_00981</name>
</gene>
<dbReference type="SUPFAM" id="SSF48264">
    <property type="entry name" value="Cytochrome P450"/>
    <property type="match status" value="1"/>
</dbReference>
<dbReference type="GO" id="GO:0043386">
    <property type="term" value="P:mycotoxin biosynthetic process"/>
    <property type="evidence" value="ECO:0007669"/>
    <property type="project" value="UniProtKB-ARBA"/>
</dbReference>
<evidence type="ECO:0000256" key="4">
    <source>
        <dbReference type="ARBA" id="ARBA00022516"/>
    </source>
</evidence>
<comment type="cofactor">
    <cofactor evidence="1">
        <name>heme</name>
        <dbReference type="ChEBI" id="CHEBI:30413"/>
    </cofactor>
</comment>
<comment type="subcellular location">
    <subcellularLocation>
        <location evidence="2">Endoplasmic reticulum membrane</location>
        <topology evidence="2">Single-pass membrane protein</topology>
    </subcellularLocation>
</comment>
<protein>
    <recommendedName>
        <fullName evidence="10">Cytochrome P450</fullName>
    </recommendedName>
</protein>
<evidence type="ECO:0000256" key="3">
    <source>
        <dbReference type="ARBA" id="ARBA00010617"/>
    </source>
</evidence>
<keyword evidence="4" id="KW-0443">Lipid metabolism</keyword>
<keyword evidence="9" id="KW-1185">Reference proteome</keyword>
<dbReference type="GO" id="GO:0004497">
    <property type="term" value="F:monooxygenase activity"/>
    <property type="evidence" value="ECO:0007669"/>
    <property type="project" value="InterPro"/>
</dbReference>
<evidence type="ECO:0008006" key="10">
    <source>
        <dbReference type="Google" id="ProtNLM"/>
    </source>
</evidence>
<reference evidence="9" key="1">
    <citation type="journal article" date="2015" name="Genome Announc.">
        <title>Draft genome sequence of the fungus Penicillium brasilianum MG11.</title>
        <authorList>
            <person name="Horn F."/>
            <person name="Linde J."/>
            <person name="Mattern D.J."/>
            <person name="Walther G."/>
            <person name="Guthke R."/>
            <person name="Brakhage A.A."/>
            <person name="Valiante V."/>
        </authorList>
    </citation>
    <scope>NUCLEOTIDE SEQUENCE [LARGE SCALE GENOMIC DNA]</scope>
    <source>
        <strain evidence="9">MG11</strain>
    </source>
</reference>
<organism evidence="8 9">
    <name type="scientific">Penicillium brasilianum</name>
    <dbReference type="NCBI Taxonomy" id="104259"/>
    <lineage>
        <taxon>Eukaryota</taxon>
        <taxon>Fungi</taxon>
        <taxon>Dikarya</taxon>
        <taxon>Ascomycota</taxon>
        <taxon>Pezizomycotina</taxon>
        <taxon>Eurotiomycetes</taxon>
        <taxon>Eurotiomycetidae</taxon>
        <taxon>Eurotiales</taxon>
        <taxon>Aspergillaceae</taxon>
        <taxon>Penicillium</taxon>
    </lineage>
</organism>
<name>A0A0F7TDS3_PENBI</name>
<evidence type="ECO:0000256" key="6">
    <source>
        <dbReference type="ARBA" id="ARBA00023002"/>
    </source>
</evidence>
<dbReference type="OrthoDB" id="3366823at2759"/>
<sequence length="569" mass="64044">MAAYDISGHGLIQAARDGLSELTWTTTFAVLVFSCIATRLISGLQSRQRVQDPAEPRTSRLAPYWFPWVGHGISFLWDHVGLIGSLRDSLAESVFGVYLRGETHDTVVSPSMMKTILSSPDASSGPLLDQALQNVFGDRSLIRNLRLARHQEVSDDVSGIMSRQPFISDVSTAIIKLLQRNVPNLVSFSRSPVDQFQWERDGHVSTSEENQSTSEARLFELIRGFVGHNLSTLLMGEAFVENFPLFLTDLWTLDKNFVPLFLGLRRWVPTTPNISAGFPARDRLLHIMSVFYRAFSAWDDGIDPGIELRELEDVSDLVKERMRTFRKLELSPSASAAGHLSLFWDVIEYTSKITFWTITHVFADSELLKEIRKEISTCVKSSRPSRQETGFPFEEPPRLDMDLEKVLHSCPLLKACYYESIRLHSAGISFRKLESDMTLTESAEDATQPRTYKLRKGEKVIMPHGVYHNDPQRFSNPDQYDPLRFIVTDPVLGTKQASAASLAPFADGLYGSKNNSLTERAILAFTASIVSMWDITSADESGLVVPKNWTTWGTFQPAKDIKVKMNLRV</sequence>
<keyword evidence="5" id="KW-0479">Metal-binding</keyword>